<protein>
    <submittedName>
        <fullName evidence="2">Uncharacterized protein</fullName>
    </submittedName>
</protein>
<gene>
    <name evidence="2" type="ORF">Bpfe_020749</name>
</gene>
<feature type="region of interest" description="Disordered" evidence="1">
    <location>
        <begin position="83"/>
        <end position="133"/>
    </location>
</feature>
<evidence type="ECO:0000256" key="1">
    <source>
        <dbReference type="SAM" id="MobiDB-lite"/>
    </source>
</evidence>
<reference evidence="2" key="2">
    <citation type="submission" date="2023-04" db="EMBL/GenBank/DDBJ databases">
        <authorList>
            <person name="Bu L."/>
            <person name="Lu L."/>
            <person name="Laidemitt M.R."/>
            <person name="Zhang S.M."/>
            <person name="Mutuku M."/>
            <person name="Mkoji G."/>
            <person name="Steinauer M."/>
            <person name="Loker E.S."/>
        </authorList>
    </citation>
    <scope>NUCLEOTIDE SEQUENCE</scope>
    <source>
        <strain evidence="2">KasaAsao</strain>
        <tissue evidence="2">Whole Snail</tissue>
    </source>
</reference>
<accession>A0AAD8B891</accession>
<evidence type="ECO:0000313" key="2">
    <source>
        <dbReference type="EMBL" id="KAK0049857.1"/>
    </source>
</evidence>
<comment type="caution">
    <text evidence="2">The sequence shown here is derived from an EMBL/GenBank/DDBJ whole genome shotgun (WGS) entry which is preliminary data.</text>
</comment>
<reference evidence="2" key="1">
    <citation type="journal article" date="2023" name="PLoS Negl. Trop. Dis.">
        <title>A genome sequence for Biomphalaria pfeifferi, the major vector snail for the human-infecting parasite Schistosoma mansoni.</title>
        <authorList>
            <person name="Bu L."/>
            <person name="Lu L."/>
            <person name="Laidemitt M.R."/>
            <person name="Zhang S.M."/>
            <person name="Mutuku M."/>
            <person name="Mkoji G."/>
            <person name="Steinauer M."/>
            <person name="Loker E.S."/>
        </authorList>
    </citation>
    <scope>NUCLEOTIDE SEQUENCE</scope>
    <source>
        <strain evidence="2">KasaAsao</strain>
    </source>
</reference>
<feature type="compositionally biased region" description="Polar residues" evidence="1">
    <location>
        <begin position="106"/>
        <end position="123"/>
    </location>
</feature>
<keyword evidence="3" id="KW-1185">Reference proteome</keyword>
<dbReference type="AlphaFoldDB" id="A0AAD8B891"/>
<proteinExistence type="predicted"/>
<organism evidence="2 3">
    <name type="scientific">Biomphalaria pfeifferi</name>
    <name type="common">Bloodfluke planorb</name>
    <name type="synonym">Freshwater snail</name>
    <dbReference type="NCBI Taxonomy" id="112525"/>
    <lineage>
        <taxon>Eukaryota</taxon>
        <taxon>Metazoa</taxon>
        <taxon>Spiralia</taxon>
        <taxon>Lophotrochozoa</taxon>
        <taxon>Mollusca</taxon>
        <taxon>Gastropoda</taxon>
        <taxon>Heterobranchia</taxon>
        <taxon>Euthyneura</taxon>
        <taxon>Panpulmonata</taxon>
        <taxon>Hygrophila</taxon>
        <taxon>Lymnaeoidea</taxon>
        <taxon>Planorbidae</taxon>
        <taxon>Biomphalaria</taxon>
    </lineage>
</organism>
<dbReference type="EMBL" id="JASAOG010000121">
    <property type="protein sequence ID" value="KAK0049857.1"/>
    <property type="molecule type" value="Genomic_DNA"/>
</dbReference>
<name>A0AAD8B891_BIOPF</name>
<evidence type="ECO:0000313" key="3">
    <source>
        <dbReference type="Proteomes" id="UP001233172"/>
    </source>
</evidence>
<feature type="compositionally biased region" description="Basic residues" evidence="1">
    <location>
        <begin position="86"/>
        <end position="105"/>
    </location>
</feature>
<sequence>MDEHLLMEHYRGASWAYLTDEAKKDYVFETMATCGPTTVSRDIHGKRPLTWRLKTAALETTVIATTSIRVKWLASETIVMKSKQQPQHRLKRRLANWKKRKRRPRNTVQMASWATGSLPSVASTDRPPPELANLHSAVSLRDEKL</sequence>
<dbReference type="Proteomes" id="UP001233172">
    <property type="component" value="Unassembled WGS sequence"/>
</dbReference>